<dbReference type="EMBL" id="PVQB02000288">
    <property type="protein sequence ID" value="KAF4339371.1"/>
    <property type="molecule type" value="Genomic_DNA"/>
</dbReference>
<keyword evidence="8" id="KW-0676">Redox-active center</keyword>
<evidence type="ECO:0000256" key="4">
    <source>
        <dbReference type="ARBA" id="ARBA00006347"/>
    </source>
</evidence>
<comment type="function">
    <text evidence="2">Participates in the folding of proteins containing disulfide bonds, may be involved in glycosylation, prolyl hydroxylation and triglyceride transfer.</text>
</comment>
<feature type="chain" id="PRO_5040413833" description="Protein disulfide-isomerase" evidence="10">
    <location>
        <begin position="19"/>
        <end position="474"/>
    </location>
</feature>
<evidence type="ECO:0000256" key="5">
    <source>
        <dbReference type="ARBA" id="ARBA00012723"/>
    </source>
</evidence>
<keyword evidence="10" id="KW-0732">Signal</keyword>
<comment type="subcellular location">
    <subcellularLocation>
        <location evidence="3">Endoplasmic reticulum lumen</location>
    </subcellularLocation>
</comment>
<protein>
    <recommendedName>
        <fullName evidence="9">Protein disulfide-isomerase</fullName>
        <ecNumber evidence="5">5.3.4.1</ecNumber>
    </recommendedName>
</protein>
<dbReference type="InterPro" id="IPR036249">
    <property type="entry name" value="Thioredoxin-like_sf"/>
</dbReference>
<evidence type="ECO:0000256" key="9">
    <source>
        <dbReference type="ARBA" id="ARBA00039846"/>
    </source>
</evidence>
<dbReference type="OrthoDB" id="427280at2759"/>
<dbReference type="PROSITE" id="PS51352">
    <property type="entry name" value="THIOREDOXIN_2"/>
    <property type="match status" value="1"/>
</dbReference>
<comment type="catalytic activity">
    <reaction evidence="1">
        <text>Catalyzes the rearrangement of -S-S- bonds in proteins.</text>
        <dbReference type="EC" id="5.3.4.1"/>
    </reaction>
</comment>
<keyword evidence="7" id="KW-0413">Isomerase</keyword>
<reference evidence="12" key="1">
    <citation type="journal article" date="2017" name="Mycologia">
        <title>Fusarium algeriense, sp. nov., a novel toxigenic crown rot pathogen of durum wheat from Algeria is nested in the Fusarium burgessii species complex.</title>
        <authorList>
            <person name="Laraba I."/>
            <person name="Keddad A."/>
            <person name="Boureghda H."/>
            <person name="Abdallah N."/>
            <person name="Vaughan M.M."/>
            <person name="Proctor R.H."/>
            <person name="Busman M."/>
            <person name="O'Donnell K."/>
        </authorList>
    </citation>
    <scope>NUCLEOTIDE SEQUENCE</scope>
    <source>
        <strain evidence="12">NRRL 25174</strain>
    </source>
</reference>
<dbReference type="Proteomes" id="UP000730481">
    <property type="component" value="Unassembled WGS sequence"/>
</dbReference>
<feature type="domain" description="Thioredoxin" evidence="11">
    <location>
        <begin position="322"/>
        <end position="457"/>
    </location>
</feature>
<sequence>MRFSILLSLTALLHSTKGIKLRKTEFNVLISSRQSLIVFTADGCKECNRVQGILDEISPVLTKTAIASVNCNEEPMVCDDAKVFTVPTVKYTAGNGELITYKEGLDASSIVKYIERQSGPPVINLTDKSYLDFARSASVAVIVFLGPSGNEKERKIFDIVSERWRAHYSFGSVDGLDGHNNQPFISVYKQEEDEPTYYTGSFKVENIEAFLREATEPLIREFDPVVHEQAIADKKPLAQIFFNKYNERAEIVKSLAPLAKRYQDQLTFMTVLAPDYPKRCERMHLSKDIKRGFAIADPEGRAYPMSTAVFNANRVTKHISAYLAGSLTPTIKSEPVPEASDSHPFLTKLVGSNFDDFVYDKSRDVLVEFHVPWCQYCTDLHRVMNELGSKYAKLGLADKVALATINVDANDVPIEIDSYPSIRLYRAETNEILPFKGNFTQMLTVEELEVFVGENGSHQVGMMNEDKGTGHDEL</sequence>
<dbReference type="SUPFAM" id="SSF52833">
    <property type="entry name" value="Thioredoxin-like"/>
    <property type="match status" value="4"/>
</dbReference>
<evidence type="ECO:0000313" key="13">
    <source>
        <dbReference type="Proteomes" id="UP000730481"/>
    </source>
</evidence>
<dbReference type="GO" id="GO:0034976">
    <property type="term" value="P:response to endoplasmic reticulum stress"/>
    <property type="evidence" value="ECO:0007669"/>
    <property type="project" value="TreeGrafter"/>
</dbReference>
<comment type="caution">
    <text evidence="12">The sequence shown here is derived from an EMBL/GenBank/DDBJ whole genome shotgun (WGS) entry which is preliminary data.</text>
</comment>
<dbReference type="CDD" id="cd02981">
    <property type="entry name" value="PDI_b_family"/>
    <property type="match status" value="1"/>
</dbReference>
<dbReference type="AlphaFoldDB" id="A0A9P5DW30"/>
<feature type="signal peptide" evidence="10">
    <location>
        <begin position="1"/>
        <end position="18"/>
    </location>
</feature>
<accession>A0A9P5DW30</accession>
<dbReference type="Gene3D" id="3.40.30.10">
    <property type="entry name" value="Glutaredoxin"/>
    <property type="match status" value="4"/>
</dbReference>
<dbReference type="EC" id="5.3.4.1" evidence="5"/>
<dbReference type="GO" id="GO:0005788">
    <property type="term" value="C:endoplasmic reticulum lumen"/>
    <property type="evidence" value="ECO:0007669"/>
    <property type="project" value="UniProtKB-SubCell"/>
</dbReference>
<keyword evidence="13" id="KW-1185">Reference proteome</keyword>
<evidence type="ECO:0000313" key="12">
    <source>
        <dbReference type="EMBL" id="KAF4339371.1"/>
    </source>
</evidence>
<name>A0A9P5DW30_9HYPO</name>
<evidence type="ECO:0000256" key="10">
    <source>
        <dbReference type="SAM" id="SignalP"/>
    </source>
</evidence>
<evidence type="ECO:0000256" key="6">
    <source>
        <dbReference type="ARBA" id="ARBA00022824"/>
    </source>
</evidence>
<dbReference type="PANTHER" id="PTHR18929:SF132">
    <property type="entry name" value="PROTEIN DISULFIDE-ISOMERASE A3"/>
    <property type="match status" value="1"/>
</dbReference>
<evidence type="ECO:0000256" key="2">
    <source>
        <dbReference type="ARBA" id="ARBA00002692"/>
    </source>
</evidence>
<evidence type="ECO:0000259" key="11">
    <source>
        <dbReference type="PROSITE" id="PS51352"/>
    </source>
</evidence>
<evidence type="ECO:0000256" key="1">
    <source>
        <dbReference type="ARBA" id="ARBA00001182"/>
    </source>
</evidence>
<gene>
    <name evidence="12" type="ORF">FBEOM_6785</name>
</gene>
<dbReference type="Pfam" id="PF13848">
    <property type="entry name" value="Thioredoxin_6"/>
    <property type="match status" value="1"/>
</dbReference>
<evidence type="ECO:0000256" key="3">
    <source>
        <dbReference type="ARBA" id="ARBA00004319"/>
    </source>
</evidence>
<dbReference type="InterPro" id="IPR013766">
    <property type="entry name" value="Thioredoxin_domain"/>
</dbReference>
<dbReference type="CDD" id="cd02961">
    <property type="entry name" value="PDI_a_family"/>
    <property type="match status" value="1"/>
</dbReference>
<proteinExistence type="inferred from homology"/>
<dbReference type="GO" id="GO:0003756">
    <property type="term" value="F:protein disulfide isomerase activity"/>
    <property type="evidence" value="ECO:0007669"/>
    <property type="project" value="UniProtKB-EC"/>
</dbReference>
<comment type="similarity">
    <text evidence="4">Belongs to the protein disulfide isomerase family.</text>
</comment>
<dbReference type="PANTHER" id="PTHR18929">
    <property type="entry name" value="PROTEIN DISULFIDE ISOMERASE"/>
    <property type="match status" value="1"/>
</dbReference>
<reference evidence="12" key="2">
    <citation type="submission" date="2020-02" db="EMBL/GenBank/DDBJ databases">
        <title>Identification and distribution of gene clusters putatively required for synthesis of sphingolipid metabolism inhibitors in phylogenetically diverse species of the filamentous fungus Fusarium.</title>
        <authorList>
            <person name="Kim H.-S."/>
            <person name="Busman M."/>
            <person name="Brown D.W."/>
            <person name="Divon H."/>
            <person name="Uhlig S."/>
            <person name="Proctor R.H."/>
        </authorList>
    </citation>
    <scope>NUCLEOTIDE SEQUENCE</scope>
    <source>
        <strain evidence="12">NRRL 25174</strain>
    </source>
</reference>
<dbReference type="Pfam" id="PF00085">
    <property type="entry name" value="Thioredoxin"/>
    <property type="match status" value="2"/>
</dbReference>
<organism evidence="12 13">
    <name type="scientific">Fusarium beomiforme</name>
    <dbReference type="NCBI Taxonomy" id="44412"/>
    <lineage>
        <taxon>Eukaryota</taxon>
        <taxon>Fungi</taxon>
        <taxon>Dikarya</taxon>
        <taxon>Ascomycota</taxon>
        <taxon>Pezizomycotina</taxon>
        <taxon>Sordariomycetes</taxon>
        <taxon>Hypocreomycetidae</taxon>
        <taxon>Hypocreales</taxon>
        <taxon>Nectriaceae</taxon>
        <taxon>Fusarium</taxon>
        <taxon>Fusarium burgessii species complex</taxon>
    </lineage>
</organism>
<evidence type="ECO:0000256" key="7">
    <source>
        <dbReference type="ARBA" id="ARBA00023235"/>
    </source>
</evidence>
<dbReference type="GO" id="GO:0006457">
    <property type="term" value="P:protein folding"/>
    <property type="evidence" value="ECO:0007669"/>
    <property type="project" value="TreeGrafter"/>
</dbReference>
<keyword evidence="6" id="KW-0256">Endoplasmic reticulum</keyword>
<evidence type="ECO:0000256" key="8">
    <source>
        <dbReference type="ARBA" id="ARBA00023284"/>
    </source>
</evidence>